<evidence type="ECO:0000313" key="3">
    <source>
        <dbReference type="Proteomes" id="UP000580856"/>
    </source>
</evidence>
<comment type="caution">
    <text evidence="2">The sequence shown here is derived from an EMBL/GenBank/DDBJ whole genome shotgun (WGS) entry which is preliminary data.</text>
</comment>
<sequence>MDKFQWTNVALFADFPPEELERVKPIFSTFSVDKGEKLIAEGDTGDEMYILVKGRVRITKSMLIKGMSVPLEELKDPRKVLATLDGALCPLFGEMALIDRDTRSATVETLEPCEFLRTDRARFFDLLEREPIIGVRLLTALSKRLAATVRKNNSELIKLTTALALALSRA</sequence>
<dbReference type="PROSITE" id="PS00888">
    <property type="entry name" value="CNMP_BINDING_1"/>
    <property type="match status" value="1"/>
</dbReference>
<gene>
    <name evidence="2" type="ORF">GGQ74_001777</name>
</gene>
<dbReference type="InterPro" id="IPR018488">
    <property type="entry name" value="cNMP-bd_CS"/>
</dbReference>
<dbReference type="InterPro" id="IPR050397">
    <property type="entry name" value="Env_Response_Regulators"/>
</dbReference>
<dbReference type="PANTHER" id="PTHR24567">
    <property type="entry name" value="CRP FAMILY TRANSCRIPTIONAL REGULATORY PROTEIN"/>
    <property type="match status" value="1"/>
</dbReference>
<dbReference type="PROSITE" id="PS50042">
    <property type="entry name" value="CNMP_BINDING_3"/>
    <property type="match status" value="1"/>
</dbReference>
<evidence type="ECO:0000313" key="2">
    <source>
        <dbReference type="EMBL" id="NJB68104.1"/>
    </source>
</evidence>
<protein>
    <submittedName>
        <fullName evidence="2">CRP-like cAMP-binding protein</fullName>
    </submittedName>
</protein>
<dbReference type="GO" id="GO:0003700">
    <property type="term" value="F:DNA-binding transcription factor activity"/>
    <property type="evidence" value="ECO:0007669"/>
    <property type="project" value="TreeGrafter"/>
</dbReference>
<dbReference type="InterPro" id="IPR018490">
    <property type="entry name" value="cNMP-bd_dom_sf"/>
</dbReference>
<dbReference type="AlphaFoldDB" id="A0A846QSF4"/>
<evidence type="ECO:0000259" key="1">
    <source>
        <dbReference type="PROSITE" id="PS50042"/>
    </source>
</evidence>
<dbReference type="SUPFAM" id="SSF51206">
    <property type="entry name" value="cAMP-binding domain-like"/>
    <property type="match status" value="1"/>
</dbReference>
<dbReference type="InterPro" id="IPR014710">
    <property type="entry name" value="RmlC-like_jellyroll"/>
</dbReference>
<name>A0A846QSF4_9BACT</name>
<feature type="domain" description="Cyclic nucleotide-binding" evidence="1">
    <location>
        <begin position="11"/>
        <end position="144"/>
    </location>
</feature>
<dbReference type="PRINTS" id="PR00103">
    <property type="entry name" value="CAMPKINASE"/>
</dbReference>
<dbReference type="PANTHER" id="PTHR24567:SF74">
    <property type="entry name" value="HTH-TYPE TRANSCRIPTIONAL REGULATOR ARCR"/>
    <property type="match status" value="1"/>
</dbReference>
<accession>A0A846QSF4</accession>
<dbReference type="CDD" id="cd00038">
    <property type="entry name" value="CAP_ED"/>
    <property type="match status" value="1"/>
</dbReference>
<reference evidence="2 3" key="1">
    <citation type="submission" date="2020-03" db="EMBL/GenBank/DDBJ databases">
        <title>Genomic Encyclopedia of Type Strains, Phase IV (KMG-IV): sequencing the most valuable type-strain genomes for metagenomic binning, comparative biology and taxonomic classification.</title>
        <authorList>
            <person name="Goeker M."/>
        </authorList>
    </citation>
    <scope>NUCLEOTIDE SEQUENCE [LARGE SCALE GENOMIC DNA]</scope>
    <source>
        <strain evidence="2 3">DSM 24233</strain>
    </source>
</reference>
<dbReference type="InterPro" id="IPR000595">
    <property type="entry name" value="cNMP-bd_dom"/>
</dbReference>
<organism evidence="2 3">
    <name type="scientific">Desulfobaculum xiamenense</name>
    <dbReference type="NCBI Taxonomy" id="995050"/>
    <lineage>
        <taxon>Bacteria</taxon>
        <taxon>Pseudomonadati</taxon>
        <taxon>Thermodesulfobacteriota</taxon>
        <taxon>Desulfovibrionia</taxon>
        <taxon>Desulfovibrionales</taxon>
        <taxon>Desulfovibrionaceae</taxon>
        <taxon>Desulfobaculum</taxon>
    </lineage>
</organism>
<dbReference type="Proteomes" id="UP000580856">
    <property type="component" value="Unassembled WGS sequence"/>
</dbReference>
<dbReference type="PROSITE" id="PS00889">
    <property type="entry name" value="CNMP_BINDING_2"/>
    <property type="match status" value="1"/>
</dbReference>
<dbReference type="Gene3D" id="2.60.120.10">
    <property type="entry name" value="Jelly Rolls"/>
    <property type="match status" value="1"/>
</dbReference>
<dbReference type="GO" id="GO:0005829">
    <property type="term" value="C:cytosol"/>
    <property type="evidence" value="ECO:0007669"/>
    <property type="project" value="TreeGrafter"/>
</dbReference>
<proteinExistence type="predicted"/>
<dbReference type="Pfam" id="PF00027">
    <property type="entry name" value="cNMP_binding"/>
    <property type="match status" value="1"/>
</dbReference>
<dbReference type="EMBL" id="JAATJA010000002">
    <property type="protein sequence ID" value="NJB68104.1"/>
    <property type="molecule type" value="Genomic_DNA"/>
</dbReference>
<dbReference type="RefSeq" id="WP_167941199.1">
    <property type="nucleotide sequence ID" value="NZ_JAATJA010000002.1"/>
</dbReference>
<keyword evidence="3" id="KW-1185">Reference proteome</keyword>
<dbReference type="SMART" id="SM00100">
    <property type="entry name" value="cNMP"/>
    <property type="match status" value="1"/>
</dbReference>